<feature type="repeat" description="ANK" evidence="1">
    <location>
        <begin position="123"/>
        <end position="155"/>
    </location>
</feature>
<dbReference type="SMART" id="SM00028">
    <property type="entry name" value="TPR"/>
    <property type="match status" value="2"/>
</dbReference>
<dbReference type="Gramene" id="TraesCS1B03G0121900.2">
    <property type="protein sequence ID" value="TraesCS1B03G0121900.2.CDS"/>
    <property type="gene ID" value="TraesCS1B03G0121900"/>
</dbReference>
<dbReference type="InterPro" id="IPR011990">
    <property type="entry name" value="TPR-like_helical_dom_sf"/>
</dbReference>
<dbReference type="InterPro" id="IPR002110">
    <property type="entry name" value="Ankyrin_rpt"/>
</dbReference>
<sequence>MAPPFVYARSSGDGTARDAALRAAFYGDLRRLRATAKSLVDPRVVFSFDRDGLGVLHLATVRGHIEVCKYLVEELGGDVNAPAPGVGDFAGVTPFMTSVQSDDVSTVKYLLDRGGDLTKADGKGRSVLHHAATVGSCKVTEFLLSKGVPVDIHYGYGTPLHLAATNEQDKIVKILLEHHADANTSVTSLGSALMGALLCRSLKCMKLLIKGGADVNRMTSLLMTPLVFTAGRKDYTNFMQFLLKAGADPNIPDGFGRLPIEHAVRRDCMEQVEMLFPLTSPIPSIPNWSIDGIISYEKFESAKPMDQRHLERAKAIYKSQADHAFRLKDYKFASKSYDLAIDAAPSATLYANRSLCKLLLDDGEGALSDALSCRMLRPNWAKACYRQAAAHMLLKEYKQACDALLDAQKLDPGNIEVERELRKAMELMKAPGEADK</sequence>
<protein>
    <recommendedName>
        <fullName evidence="2">Serine/threonine-protein kinase BSK1-like TPR repeats domain-containing protein</fullName>
    </recommendedName>
</protein>
<keyword evidence="4" id="KW-1185">Reference proteome</keyword>
<dbReference type="SUPFAM" id="SSF48452">
    <property type="entry name" value="TPR-like"/>
    <property type="match status" value="1"/>
</dbReference>
<evidence type="ECO:0000313" key="3">
    <source>
        <dbReference type="EnsemblPlants" id="TraesCS1B02G053900.2"/>
    </source>
</evidence>
<organism evidence="3">
    <name type="scientific">Triticum aestivum</name>
    <name type="common">Wheat</name>
    <dbReference type="NCBI Taxonomy" id="4565"/>
    <lineage>
        <taxon>Eukaryota</taxon>
        <taxon>Viridiplantae</taxon>
        <taxon>Streptophyta</taxon>
        <taxon>Embryophyta</taxon>
        <taxon>Tracheophyta</taxon>
        <taxon>Spermatophyta</taxon>
        <taxon>Magnoliopsida</taxon>
        <taxon>Liliopsida</taxon>
        <taxon>Poales</taxon>
        <taxon>Poaceae</taxon>
        <taxon>BOP clade</taxon>
        <taxon>Pooideae</taxon>
        <taxon>Triticodae</taxon>
        <taxon>Triticeae</taxon>
        <taxon>Triticinae</taxon>
        <taxon>Triticum</taxon>
    </lineage>
</organism>
<feature type="repeat" description="ANK" evidence="1">
    <location>
        <begin position="90"/>
        <end position="122"/>
    </location>
</feature>
<dbReference type="SMR" id="A0A3B5YRA5"/>
<name>A0A3B5YRA5_WHEAT</name>
<dbReference type="OrthoDB" id="600336at2759"/>
<dbReference type="InterPro" id="IPR019734">
    <property type="entry name" value="TPR_rpt"/>
</dbReference>
<dbReference type="Pfam" id="PF00023">
    <property type="entry name" value="Ank"/>
    <property type="match status" value="2"/>
</dbReference>
<dbReference type="SMART" id="SM00248">
    <property type="entry name" value="ANK"/>
    <property type="match status" value="6"/>
</dbReference>
<dbReference type="Gene3D" id="1.25.40.20">
    <property type="entry name" value="Ankyrin repeat-containing domain"/>
    <property type="match status" value="1"/>
</dbReference>
<dbReference type="Gramene" id="TraesCS1B02G053900.2">
    <property type="protein sequence ID" value="TraesCS1B02G053900.2"/>
    <property type="gene ID" value="TraesCS1B02G053900"/>
</dbReference>
<dbReference type="PANTHER" id="PTHR46224:SF44">
    <property type="entry name" value="GENOME ASSEMBLY, CHROMOSOME: II"/>
    <property type="match status" value="1"/>
</dbReference>
<dbReference type="EnsemblPlants" id="TraesCS1B02G053900.2">
    <property type="protein sequence ID" value="TraesCS1B02G053900.2"/>
    <property type="gene ID" value="TraesCS1B02G053900"/>
</dbReference>
<dbReference type="Pfam" id="PF25575">
    <property type="entry name" value="TPR_BSK1_C"/>
    <property type="match status" value="1"/>
</dbReference>
<gene>
    <name evidence="3" type="primary">LOC123105510</name>
</gene>
<accession>A0A3B5YRA5</accession>
<reference evidence="3" key="2">
    <citation type="submission" date="2018-10" db="UniProtKB">
        <authorList>
            <consortium name="EnsemblPlants"/>
        </authorList>
    </citation>
    <scope>IDENTIFICATION</scope>
</reference>
<evidence type="ECO:0000313" key="4">
    <source>
        <dbReference type="Proteomes" id="UP000019116"/>
    </source>
</evidence>
<dbReference type="Gramene" id="TraesNOR1B03G00201610.1">
    <property type="protein sequence ID" value="TraesNOR1B03G00201610.1"/>
    <property type="gene ID" value="TraesNOR1B03G00201610"/>
</dbReference>
<dbReference type="Gene3D" id="1.25.40.10">
    <property type="entry name" value="Tetratricopeptide repeat domain"/>
    <property type="match status" value="1"/>
</dbReference>
<evidence type="ECO:0000256" key="1">
    <source>
        <dbReference type="PROSITE-ProRule" id="PRU00023"/>
    </source>
</evidence>
<evidence type="ECO:0000259" key="2">
    <source>
        <dbReference type="Pfam" id="PF25575"/>
    </source>
</evidence>
<dbReference type="PROSITE" id="PS50297">
    <property type="entry name" value="ANK_REP_REGION"/>
    <property type="match status" value="3"/>
</dbReference>
<proteinExistence type="predicted"/>
<dbReference type="RefSeq" id="XP_044383528.1">
    <property type="nucleotide sequence ID" value="XM_044527593.1"/>
</dbReference>
<reference evidence="3" key="1">
    <citation type="submission" date="2018-08" db="EMBL/GenBank/DDBJ databases">
        <authorList>
            <person name="Rossello M."/>
        </authorList>
    </citation>
    <scope>NUCLEOTIDE SEQUENCE [LARGE SCALE GENOMIC DNA]</scope>
    <source>
        <strain evidence="3">cv. Chinese Spring</strain>
    </source>
</reference>
<dbReference type="Proteomes" id="UP000019116">
    <property type="component" value="Chromosome 1B"/>
</dbReference>
<dbReference type="InterPro" id="IPR036770">
    <property type="entry name" value="Ankyrin_rpt-contain_sf"/>
</dbReference>
<dbReference type="STRING" id="4565.A0A3B5YRA5"/>
<dbReference type="Pfam" id="PF12796">
    <property type="entry name" value="Ank_2"/>
    <property type="match status" value="1"/>
</dbReference>
<dbReference type="InterPro" id="IPR051616">
    <property type="entry name" value="Cul2-RING_E3_ligase_SR"/>
</dbReference>
<keyword evidence="1" id="KW-0040">ANK repeat</keyword>
<feature type="repeat" description="ANK" evidence="1">
    <location>
        <begin position="158"/>
        <end position="187"/>
    </location>
</feature>
<dbReference type="PANTHER" id="PTHR46224">
    <property type="entry name" value="ANKYRIN REPEAT FAMILY PROTEIN"/>
    <property type="match status" value="1"/>
</dbReference>
<dbReference type="InterPro" id="IPR058209">
    <property type="entry name" value="TPR_BSK1_C"/>
</dbReference>
<dbReference type="SUPFAM" id="SSF48403">
    <property type="entry name" value="Ankyrin repeat"/>
    <property type="match status" value="1"/>
</dbReference>
<feature type="domain" description="Serine/threonine-protein kinase BSK1-like TPR repeats" evidence="2">
    <location>
        <begin position="317"/>
        <end position="388"/>
    </location>
</feature>
<dbReference type="GeneID" id="123105510"/>
<dbReference type="PROSITE" id="PS50088">
    <property type="entry name" value="ANK_REPEAT"/>
    <property type="match status" value="3"/>
</dbReference>
<dbReference type="AlphaFoldDB" id="A0A3B5YRA5"/>